<proteinExistence type="predicted"/>
<dbReference type="Proteomes" id="UP001149165">
    <property type="component" value="Unassembled WGS sequence"/>
</dbReference>
<organism evidence="1 2">
    <name type="scientific">Penicillium angulare</name>
    <dbReference type="NCBI Taxonomy" id="116970"/>
    <lineage>
        <taxon>Eukaryota</taxon>
        <taxon>Fungi</taxon>
        <taxon>Dikarya</taxon>
        <taxon>Ascomycota</taxon>
        <taxon>Pezizomycotina</taxon>
        <taxon>Eurotiomycetes</taxon>
        <taxon>Eurotiomycetidae</taxon>
        <taxon>Eurotiales</taxon>
        <taxon>Aspergillaceae</taxon>
        <taxon>Penicillium</taxon>
    </lineage>
</organism>
<accession>A0A9W9EVQ3</accession>
<dbReference type="EMBL" id="JAPQKH010000007">
    <property type="protein sequence ID" value="KAJ5088852.1"/>
    <property type="molecule type" value="Genomic_DNA"/>
</dbReference>
<sequence>MAHQAHNIPWACLTSNLRWSAGSRPDGRTSDFHPRFKPNQRNDFTHFAKMFAKNIEEHSNCERKKYPATYEPPDSNEDIIGDRIAAKIFPTVRKWREECPGNFDCSKSFCEASERDGPCCPILPLHERKMSAFCRRYGYGPCYGFYRSQASGYFNMELVKTLVLYGEMEPLLRACAHPDVAIKGWYNIDECGCNVSDETFITLFLFPVDPATDHDT</sequence>
<protein>
    <submittedName>
        <fullName evidence="1">Uncharacterized protein</fullName>
    </submittedName>
</protein>
<reference evidence="1" key="1">
    <citation type="submission" date="2022-11" db="EMBL/GenBank/DDBJ databases">
        <authorList>
            <person name="Petersen C."/>
        </authorList>
    </citation>
    <scope>NUCLEOTIDE SEQUENCE</scope>
    <source>
        <strain evidence="1">IBT 30069</strain>
    </source>
</reference>
<gene>
    <name evidence="1" type="ORF">N7456_012468</name>
</gene>
<reference evidence="1" key="2">
    <citation type="journal article" date="2023" name="IMA Fungus">
        <title>Comparative genomic study of the Penicillium genus elucidates a diverse pangenome and 15 lateral gene transfer events.</title>
        <authorList>
            <person name="Petersen C."/>
            <person name="Sorensen T."/>
            <person name="Nielsen M.R."/>
            <person name="Sondergaard T.E."/>
            <person name="Sorensen J.L."/>
            <person name="Fitzpatrick D.A."/>
            <person name="Frisvad J.C."/>
            <person name="Nielsen K.L."/>
        </authorList>
    </citation>
    <scope>NUCLEOTIDE SEQUENCE</scope>
    <source>
        <strain evidence="1">IBT 30069</strain>
    </source>
</reference>
<comment type="caution">
    <text evidence="1">The sequence shown here is derived from an EMBL/GenBank/DDBJ whole genome shotgun (WGS) entry which is preliminary data.</text>
</comment>
<dbReference type="OrthoDB" id="3204049at2759"/>
<name>A0A9W9EVQ3_9EURO</name>
<keyword evidence="2" id="KW-1185">Reference proteome</keyword>
<evidence type="ECO:0000313" key="1">
    <source>
        <dbReference type="EMBL" id="KAJ5088852.1"/>
    </source>
</evidence>
<dbReference type="AlphaFoldDB" id="A0A9W9EVQ3"/>
<evidence type="ECO:0000313" key="2">
    <source>
        <dbReference type="Proteomes" id="UP001149165"/>
    </source>
</evidence>